<dbReference type="GO" id="GO:0005509">
    <property type="term" value="F:calcium ion binding"/>
    <property type="evidence" value="ECO:0007669"/>
    <property type="project" value="InterPro"/>
</dbReference>
<evidence type="ECO:0000256" key="15">
    <source>
        <dbReference type="PIRSR" id="PIRSR001024-4"/>
    </source>
</evidence>
<dbReference type="PIRSF" id="PIRSF001024">
    <property type="entry name" value="Alph-amyl_fung"/>
    <property type="match status" value="1"/>
</dbReference>
<dbReference type="Pfam" id="PF09260">
    <property type="entry name" value="A_amylase_dom_C"/>
    <property type="match status" value="1"/>
</dbReference>
<proteinExistence type="inferred from homology"/>
<keyword evidence="8" id="KW-0106">Calcium</keyword>
<comment type="catalytic activity">
    <reaction evidence="1">
        <text>Endohydrolysis of (1-&gt;4)-alpha-D-glucosidic linkages in polysaccharides containing three or more (1-&gt;4)-alpha-linked D-glucose units.</text>
        <dbReference type="EC" id="3.2.1.1"/>
    </reaction>
</comment>
<dbReference type="InterPro" id="IPR017853">
    <property type="entry name" value="GH"/>
</dbReference>
<feature type="binding site" evidence="16">
    <location>
        <position position="250"/>
    </location>
    <ligand>
        <name>substrate</name>
    </ligand>
</feature>
<name>A0AAD9VE78_ACRCE</name>
<feature type="binding site" evidence="16">
    <location>
        <position position="136"/>
    </location>
    <ligand>
        <name>substrate</name>
    </ligand>
</feature>
<feature type="site" description="Transition state stabilizer" evidence="14">
    <location>
        <position position="303"/>
    </location>
</feature>
<comment type="similarity">
    <text evidence="3">Belongs to the glycosyl hydrolase 13 family.</text>
</comment>
<dbReference type="InterPro" id="IPR013777">
    <property type="entry name" value="A-amylase-like"/>
</dbReference>
<evidence type="ECO:0000256" key="4">
    <source>
        <dbReference type="ARBA" id="ARBA00012595"/>
    </source>
</evidence>
<evidence type="ECO:0000256" key="6">
    <source>
        <dbReference type="ARBA" id="ARBA00022729"/>
    </source>
</evidence>
<dbReference type="Pfam" id="PF00128">
    <property type="entry name" value="Alpha-amylase"/>
    <property type="match status" value="1"/>
</dbReference>
<dbReference type="SUPFAM" id="SSF51445">
    <property type="entry name" value="(Trans)glycosidases"/>
    <property type="match status" value="1"/>
</dbReference>
<feature type="signal peptide" evidence="17">
    <location>
        <begin position="1"/>
        <end position="21"/>
    </location>
</feature>
<evidence type="ECO:0000256" key="8">
    <source>
        <dbReference type="ARBA" id="ARBA00022837"/>
    </source>
</evidence>
<comment type="caution">
    <text evidence="19">The sequence shown here is derived from an EMBL/GenBank/DDBJ whole genome shotgun (WGS) entry which is preliminary data.</text>
</comment>
<keyword evidence="6 17" id="KW-0732">Signal</keyword>
<evidence type="ECO:0000256" key="3">
    <source>
        <dbReference type="ARBA" id="ARBA00008061"/>
    </source>
</evidence>
<organism evidence="19 20">
    <name type="scientific">Acropora cervicornis</name>
    <name type="common">Staghorn coral</name>
    <dbReference type="NCBI Taxonomy" id="6130"/>
    <lineage>
        <taxon>Eukaryota</taxon>
        <taxon>Metazoa</taxon>
        <taxon>Cnidaria</taxon>
        <taxon>Anthozoa</taxon>
        <taxon>Hexacorallia</taxon>
        <taxon>Scleractinia</taxon>
        <taxon>Astrocoeniina</taxon>
        <taxon>Acroporidae</taxon>
        <taxon>Acropora</taxon>
    </lineage>
</organism>
<dbReference type="AlphaFoldDB" id="A0AAD9VE78"/>
<feature type="disulfide bond" evidence="15">
    <location>
        <begin position="51"/>
        <end position="58"/>
    </location>
</feature>
<dbReference type="SMART" id="SM00642">
    <property type="entry name" value="Aamy"/>
    <property type="match status" value="1"/>
</dbReference>
<evidence type="ECO:0000256" key="5">
    <source>
        <dbReference type="ARBA" id="ARBA00022723"/>
    </source>
</evidence>
<feature type="binding site" evidence="16">
    <location>
        <position position="303"/>
    </location>
    <ligand>
        <name>substrate</name>
    </ligand>
</feature>
<dbReference type="InterPro" id="IPR015340">
    <property type="entry name" value="A_amylase_C_dom"/>
</dbReference>
<dbReference type="Gene3D" id="3.20.20.80">
    <property type="entry name" value="Glycosidases"/>
    <property type="match status" value="1"/>
</dbReference>
<dbReference type="Gene3D" id="2.60.40.1180">
    <property type="entry name" value="Golgi alpha-mannosidase II"/>
    <property type="match status" value="1"/>
</dbReference>
<evidence type="ECO:0000256" key="2">
    <source>
        <dbReference type="ARBA" id="ARBA00001913"/>
    </source>
</evidence>
<feature type="binding site" evidence="16">
    <location>
        <position position="350"/>
    </location>
    <ligand>
        <name>substrate</name>
    </ligand>
</feature>
<feature type="active site" description="Nucleophile" evidence="13">
    <location>
        <position position="222"/>
    </location>
</feature>
<evidence type="ECO:0000313" key="20">
    <source>
        <dbReference type="Proteomes" id="UP001249851"/>
    </source>
</evidence>
<reference evidence="19" key="2">
    <citation type="journal article" date="2023" name="Science">
        <title>Genomic signatures of disease resistance in endangered staghorn corals.</title>
        <authorList>
            <person name="Vollmer S.V."/>
            <person name="Selwyn J.D."/>
            <person name="Despard B.A."/>
            <person name="Roesel C.L."/>
        </authorList>
    </citation>
    <scope>NUCLEOTIDE SEQUENCE</scope>
    <source>
        <strain evidence="19">K2</strain>
    </source>
</reference>
<reference evidence="19" key="1">
    <citation type="journal article" date="2023" name="G3 (Bethesda)">
        <title>Whole genome assembly and annotation of the endangered Caribbean coral Acropora cervicornis.</title>
        <authorList>
            <person name="Selwyn J.D."/>
            <person name="Vollmer S.V."/>
        </authorList>
    </citation>
    <scope>NUCLEOTIDE SEQUENCE</scope>
    <source>
        <strain evidence="19">K2</strain>
    </source>
</reference>
<evidence type="ECO:0000259" key="18">
    <source>
        <dbReference type="SMART" id="SM00642"/>
    </source>
</evidence>
<keyword evidence="9 15" id="KW-1015">Disulfide bond</keyword>
<comment type="cofactor">
    <cofactor evidence="2">
        <name>Ca(2+)</name>
        <dbReference type="ChEBI" id="CHEBI:29108"/>
    </cofactor>
</comment>
<evidence type="ECO:0000256" key="16">
    <source>
        <dbReference type="PIRSR" id="PIRSR001024-5"/>
    </source>
</evidence>
<keyword evidence="20" id="KW-1185">Reference proteome</keyword>
<evidence type="ECO:0000256" key="14">
    <source>
        <dbReference type="PIRSR" id="PIRSR001024-2"/>
    </source>
</evidence>
<dbReference type="PANTHER" id="PTHR10357:SF215">
    <property type="entry name" value="ALPHA-AMYLASE 1"/>
    <property type="match status" value="1"/>
</dbReference>
<keyword evidence="12" id="KW-0326">Glycosidase</keyword>
<keyword evidence="7" id="KW-0378">Hydrolase</keyword>
<protein>
    <recommendedName>
        <fullName evidence="4">alpha-amylase</fullName>
        <ecNumber evidence="4">3.2.1.1</ecNumber>
    </recommendedName>
</protein>
<feature type="chain" id="PRO_5042274481" description="alpha-amylase" evidence="17">
    <location>
        <begin position="22"/>
        <end position="465"/>
    </location>
</feature>
<dbReference type="SUPFAM" id="SSF51011">
    <property type="entry name" value="Glycosyl hydrolase domain"/>
    <property type="match status" value="1"/>
</dbReference>
<feature type="binding site" evidence="16">
    <location>
        <position position="97"/>
    </location>
    <ligand>
        <name>substrate</name>
    </ligand>
</feature>
<accession>A0AAD9VE78</accession>
<gene>
    <name evidence="19" type="ORF">P5673_003782</name>
</gene>
<evidence type="ECO:0000256" key="17">
    <source>
        <dbReference type="SAM" id="SignalP"/>
    </source>
</evidence>
<evidence type="ECO:0000256" key="9">
    <source>
        <dbReference type="ARBA" id="ARBA00023157"/>
    </source>
</evidence>
<evidence type="ECO:0000256" key="13">
    <source>
        <dbReference type="PIRSR" id="PIRSR001024-1"/>
    </source>
</evidence>
<dbReference type="CDD" id="cd11319">
    <property type="entry name" value="AmyAc_euk_AmyA"/>
    <property type="match status" value="1"/>
</dbReference>
<evidence type="ECO:0000313" key="19">
    <source>
        <dbReference type="EMBL" id="KAK2571216.1"/>
    </source>
</evidence>
<dbReference type="GO" id="GO:0004556">
    <property type="term" value="F:alpha-amylase activity"/>
    <property type="evidence" value="ECO:0007669"/>
    <property type="project" value="UniProtKB-EC"/>
</dbReference>
<evidence type="ECO:0000256" key="12">
    <source>
        <dbReference type="ARBA" id="ARBA00023295"/>
    </source>
</evidence>
<evidence type="ECO:0000256" key="1">
    <source>
        <dbReference type="ARBA" id="ARBA00000548"/>
    </source>
</evidence>
<dbReference type="InterPro" id="IPR013780">
    <property type="entry name" value="Glyco_hydro_b"/>
</dbReference>
<dbReference type="InterPro" id="IPR006047">
    <property type="entry name" value="GH13_cat_dom"/>
</dbReference>
<dbReference type="GO" id="GO:0016052">
    <property type="term" value="P:carbohydrate catabolic process"/>
    <property type="evidence" value="ECO:0007669"/>
    <property type="project" value="InterPro"/>
</dbReference>
<dbReference type="EC" id="3.2.1.1" evidence="4"/>
<keyword evidence="10" id="KW-0325">Glycoprotein</keyword>
<feature type="binding site" evidence="16">
    <location>
        <position position="220"/>
    </location>
    <ligand>
        <name>substrate</name>
    </ligand>
</feature>
<feature type="active site" description="Proton donor" evidence="13">
    <location>
        <position position="246"/>
    </location>
</feature>
<feature type="domain" description="Glycosyl hydrolase family 13 catalytic" evidence="18">
    <location>
        <begin position="34"/>
        <end position="374"/>
    </location>
</feature>
<keyword evidence="5" id="KW-0479">Metal-binding</keyword>
<sequence>MFVNKSLILFLLPVIFCPSDGKTAEEWKGRIIYQLLTDRFAPSGETPSQPCSNLRDYCGGTFKGIEKNLDYITGLGANAIWISPIVQNTDNGYHGYWAQDIFKINPHFGTKEDLISLVKACHARDIWVMADLVANHMGYPPNAGKLERSFNNFVPFNEAQYFHPYHSYIKWPQECHDQWKIENYWLANLPDLNQSHPFVHQTLLNWIRNLTGQFEFDGYRLDTAIQVPKDFWAEFRKSGGAFMTGEANNGPPPCGSMEYVAQYQGYIDSVLAYPMYWTLREVFQEKSKDFRASILGGFVDNHDNPRFLNLNPSTTALKNELTFVIMGDWIPIVYYGTEQGFNGGSDPSNRESLWPHMSTEHPLYKFIQKLSQFRKSLGKEWLQQKQLEVYLQSNAYAFSRGQIMVVLAAQEKTINLTIQNSPYEPGDTLRNVLNPRETFSVNSDRSLYVSLNSGQPLVLQKTVNQ</sequence>
<dbReference type="PANTHER" id="PTHR10357">
    <property type="entry name" value="ALPHA-AMYLASE FAMILY MEMBER"/>
    <property type="match status" value="1"/>
</dbReference>
<dbReference type="Proteomes" id="UP001249851">
    <property type="component" value="Unassembled WGS sequence"/>
</dbReference>
<evidence type="ECO:0000256" key="11">
    <source>
        <dbReference type="ARBA" id="ARBA00023277"/>
    </source>
</evidence>
<dbReference type="EMBL" id="JARQWQ010000006">
    <property type="protein sequence ID" value="KAK2571216.1"/>
    <property type="molecule type" value="Genomic_DNA"/>
</dbReference>
<keyword evidence="11" id="KW-0119">Carbohydrate metabolism</keyword>
<evidence type="ECO:0000256" key="7">
    <source>
        <dbReference type="ARBA" id="ARBA00022801"/>
    </source>
</evidence>
<evidence type="ECO:0000256" key="10">
    <source>
        <dbReference type="ARBA" id="ARBA00023180"/>
    </source>
</evidence>